<dbReference type="PANTHER" id="PTHR30143:SF0">
    <property type="entry name" value="2-KETO-4-PENTENOATE HYDRATASE"/>
    <property type="match status" value="1"/>
</dbReference>
<accession>A0A7C2WPT7</accession>
<comment type="caution">
    <text evidence="1">The sequence shown here is derived from an EMBL/GenBank/DDBJ whole genome shotgun (WGS) entry which is preliminary data.</text>
</comment>
<dbReference type="EMBL" id="DSID01000195">
    <property type="protein sequence ID" value="HEX70097.1"/>
    <property type="molecule type" value="Genomic_DNA"/>
</dbReference>
<evidence type="ECO:0000313" key="1">
    <source>
        <dbReference type="EMBL" id="HEX70097.1"/>
    </source>
</evidence>
<name>A0A7C2WPT7_9BACT</name>
<sequence>MLSGAERALLDLIRSARQAGRLLDVNDEPGGVDLEGAYRAQAALLEGQELRGYKLGLTSPAKQAQMGIDEPIFGRVTAGMLLESPVQLGRFLQPRIEPELAIVLREDLPPGSTPGAGRLAAGAVFLAIDILDSVWKDYRFSIAGVVADNASGGGFLLGERALPLQLDGELRLYLDGELLAEGPLGTLGNPEERLCWLAEATGGLQAGQVVFLGAPAAAVPARPGVLEVHGPEGSVLLARLEA</sequence>
<proteinExistence type="predicted"/>
<dbReference type="GO" id="GO:0005737">
    <property type="term" value="C:cytoplasm"/>
    <property type="evidence" value="ECO:0007669"/>
    <property type="project" value="TreeGrafter"/>
</dbReference>
<dbReference type="Gene3D" id="3.90.850.10">
    <property type="entry name" value="Fumarylacetoacetase-like, C-terminal domain"/>
    <property type="match status" value="1"/>
</dbReference>
<dbReference type="InterPro" id="IPR050772">
    <property type="entry name" value="Hydratase-Decarb/MhpD_sf"/>
</dbReference>
<dbReference type="AlphaFoldDB" id="A0A7C2WPT7"/>
<dbReference type="InterPro" id="IPR036663">
    <property type="entry name" value="Fumarylacetoacetase_C_sf"/>
</dbReference>
<protein>
    <submittedName>
        <fullName evidence="1">4-oxalocrotonate decarboxylase</fullName>
    </submittedName>
</protein>
<gene>
    <name evidence="1" type="ORF">ENP13_02490</name>
</gene>
<dbReference type="PANTHER" id="PTHR30143">
    <property type="entry name" value="ACID HYDRATASE"/>
    <property type="match status" value="1"/>
</dbReference>
<dbReference type="SUPFAM" id="SSF56529">
    <property type="entry name" value="FAH"/>
    <property type="match status" value="1"/>
</dbReference>
<organism evidence="1">
    <name type="scientific">Thermorudis sp</name>
    <dbReference type="NCBI Taxonomy" id="1969470"/>
    <lineage>
        <taxon>Bacteria</taxon>
        <taxon>Pseudomonadati</taxon>
        <taxon>Thermomicrobiota</taxon>
        <taxon>Thermomicrobia</taxon>
        <taxon>Thermomicrobia incertae sedis</taxon>
        <taxon>Thermorudis</taxon>
    </lineage>
</organism>
<reference evidence="1" key="1">
    <citation type="journal article" date="2020" name="mSystems">
        <title>Genome- and Community-Level Interaction Insights into Carbon Utilization and Element Cycling Functions of Hydrothermarchaeota in Hydrothermal Sediment.</title>
        <authorList>
            <person name="Zhou Z."/>
            <person name="Liu Y."/>
            <person name="Xu W."/>
            <person name="Pan J."/>
            <person name="Luo Z.H."/>
            <person name="Li M."/>
        </authorList>
    </citation>
    <scope>NUCLEOTIDE SEQUENCE [LARGE SCALE GENOMIC DNA]</scope>
    <source>
        <strain evidence="1">SpSt-192</strain>
    </source>
</reference>
<dbReference type="GO" id="GO:0008684">
    <property type="term" value="F:2-oxopent-4-enoate hydratase activity"/>
    <property type="evidence" value="ECO:0007669"/>
    <property type="project" value="TreeGrafter"/>
</dbReference>